<evidence type="ECO:0000313" key="4">
    <source>
        <dbReference type="Proteomes" id="UP001150907"/>
    </source>
</evidence>
<gene>
    <name evidence="3" type="ORF">H4R26_002765</name>
</gene>
<evidence type="ECO:0000256" key="1">
    <source>
        <dbReference type="SAM" id="MobiDB-lite"/>
    </source>
</evidence>
<sequence length="319" mass="33570">MSWLAPTGSPSTAGGVPTWIGLPTDDTNDVSIYATLCGHTICTSTKRRSKLLSSNTFPTPSTLSGHIDPNWRFASNSMSSESTSSPYPLYNPAMAVSDVIPIISAPGGSTGGSGSGGSSRSMPSVVSSVVGAIVIIMVVVLVIWCVRKRRKKRRQRQESAQLGDGSMPPTPASLARGGMIYLDRSYSSQSSLSAHTQLPATPRSLLAETSEIPRAHFADSSTTHRQFPSNDVARTQPAVRVVPPVPPPPRLPPRGRADTFGDNPPDELPPYVDPIEEAMTAAASSAAESMAAADLPSAHQPGPPPYHTVDVSVLAEPRP</sequence>
<feature type="region of interest" description="Disordered" evidence="1">
    <location>
        <begin position="153"/>
        <end position="174"/>
    </location>
</feature>
<feature type="transmembrane region" description="Helical" evidence="2">
    <location>
        <begin position="125"/>
        <end position="146"/>
    </location>
</feature>
<feature type="region of interest" description="Disordered" evidence="1">
    <location>
        <begin position="218"/>
        <end position="319"/>
    </location>
</feature>
<reference evidence="3" key="1">
    <citation type="submission" date="2022-07" db="EMBL/GenBank/DDBJ databases">
        <title>Phylogenomic reconstructions and comparative analyses of Kickxellomycotina fungi.</title>
        <authorList>
            <person name="Reynolds N.K."/>
            <person name="Stajich J.E."/>
            <person name="Barry K."/>
            <person name="Grigoriev I.V."/>
            <person name="Crous P."/>
            <person name="Smith M.E."/>
        </authorList>
    </citation>
    <scope>NUCLEOTIDE SEQUENCE</scope>
    <source>
        <strain evidence="3">IMI 214461</strain>
    </source>
</reference>
<comment type="caution">
    <text evidence="3">The sequence shown here is derived from an EMBL/GenBank/DDBJ whole genome shotgun (WGS) entry which is preliminary data.</text>
</comment>
<dbReference type="EMBL" id="JANBQF010000183">
    <property type="protein sequence ID" value="KAJ2003978.1"/>
    <property type="molecule type" value="Genomic_DNA"/>
</dbReference>
<dbReference type="OrthoDB" id="5567622at2759"/>
<protein>
    <submittedName>
        <fullName evidence="3">Uncharacterized protein</fullName>
    </submittedName>
</protein>
<feature type="compositionally biased region" description="Low complexity" evidence="1">
    <location>
        <begin position="232"/>
        <end position="242"/>
    </location>
</feature>
<dbReference type="AlphaFoldDB" id="A0A9W8EFB6"/>
<keyword evidence="2" id="KW-0472">Membrane</keyword>
<keyword evidence="4" id="KW-1185">Reference proteome</keyword>
<keyword evidence="2" id="KW-0812">Transmembrane</keyword>
<feature type="compositionally biased region" description="Pro residues" evidence="1">
    <location>
        <begin position="243"/>
        <end position="252"/>
    </location>
</feature>
<evidence type="ECO:0000313" key="3">
    <source>
        <dbReference type="EMBL" id="KAJ2003978.1"/>
    </source>
</evidence>
<keyword evidence="2" id="KW-1133">Transmembrane helix</keyword>
<organism evidence="3 4">
    <name type="scientific">Coemansia thaxteri</name>
    <dbReference type="NCBI Taxonomy" id="2663907"/>
    <lineage>
        <taxon>Eukaryota</taxon>
        <taxon>Fungi</taxon>
        <taxon>Fungi incertae sedis</taxon>
        <taxon>Zoopagomycota</taxon>
        <taxon>Kickxellomycotina</taxon>
        <taxon>Kickxellomycetes</taxon>
        <taxon>Kickxellales</taxon>
        <taxon>Kickxellaceae</taxon>
        <taxon>Coemansia</taxon>
    </lineage>
</organism>
<evidence type="ECO:0000256" key="2">
    <source>
        <dbReference type="SAM" id="Phobius"/>
    </source>
</evidence>
<feature type="compositionally biased region" description="Low complexity" evidence="1">
    <location>
        <begin position="277"/>
        <end position="293"/>
    </location>
</feature>
<feature type="compositionally biased region" description="Polar residues" evidence="1">
    <location>
        <begin position="219"/>
        <end position="229"/>
    </location>
</feature>
<proteinExistence type="predicted"/>
<accession>A0A9W8EFB6</accession>
<dbReference type="Proteomes" id="UP001150907">
    <property type="component" value="Unassembled WGS sequence"/>
</dbReference>
<name>A0A9W8EFB6_9FUNG</name>